<dbReference type="Pfam" id="PF02746">
    <property type="entry name" value="MR_MLE_N"/>
    <property type="match status" value="1"/>
</dbReference>
<comment type="caution">
    <text evidence="3">The sequence shown here is derived from an EMBL/GenBank/DDBJ whole genome shotgun (WGS) entry which is preliminary data.</text>
</comment>
<evidence type="ECO:0000256" key="1">
    <source>
        <dbReference type="ARBA" id="ARBA00023239"/>
    </source>
</evidence>
<dbReference type="SFLD" id="SFLDS00001">
    <property type="entry name" value="Enolase"/>
    <property type="match status" value="1"/>
</dbReference>
<dbReference type="Proteomes" id="UP000187251">
    <property type="component" value="Unassembled WGS sequence"/>
</dbReference>
<dbReference type="PANTHER" id="PTHR48080">
    <property type="entry name" value="D-GALACTONATE DEHYDRATASE-RELATED"/>
    <property type="match status" value="1"/>
</dbReference>
<dbReference type="InterPro" id="IPR013341">
    <property type="entry name" value="Mandelate_racemase_N_dom"/>
</dbReference>
<accession>A0A1R1JQE0</accession>
<sequence>MRSHSITLETRKTGAAARVANISLHVAGVAPRSNWSFLKLVMDDGRHGWGELTLRAHEDAMSAILTRLMPSIRDLTLDELATLCKAYPGMPAGRAGNAVISALDQASLDLAGQYLGLPICDLWGRAERAPLRSYATVNRSVRERTPAGFAEACKAAAGAGFQGIKIMPFDAVTPQTASSAEGVAEAARAVQRILAVRDAIGPDLPLMVDCHWRLDAEAARRFIDDLSDARLHWLECPVPESPEWHDSIRALRRHANHAGMRLAGAENIIGVAGALPFVAQGLYDVIMPDIKYCGGYGEFARIAALAAGHDVAVSPHNPSGPVAHAHTVHVCAALGITEAVEQQFAESPLFETGVRGTAPVLRDGHFRASAEPGLGIAVEEAILDSHPPGDVALSLFDPSFA</sequence>
<organism evidence="3 4">
    <name type="scientific">Alcaligenes xylosoxydans xylosoxydans</name>
    <name type="common">Achromobacter xylosoxidans</name>
    <dbReference type="NCBI Taxonomy" id="85698"/>
    <lineage>
        <taxon>Bacteria</taxon>
        <taxon>Pseudomonadati</taxon>
        <taxon>Pseudomonadota</taxon>
        <taxon>Betaproteobacteria</taxon>
        <taxon>Burkholderiales</taxon>
        <taxon>Alcaligenaceae</taxon>
        <taxon>Achromobacter</taxon>
    </lineage>
</organism>
<dbReference type="GO" id="GO:0016829">
    <property type="term" value="F:lyase activity"/>
    <property type="evidence" value="ECO:0007669"/>
    <property type="project" value="UniProtKB-KW"/>
</dbReference>
<dbReference type="EMBL" id="MJMN01000024">
    <property type="protein sequence ID" value="OMG83315.1"/>
    <property type="molecule type" value="Genomic_DNA"/>
</dbReference>
<dbReference type="SUPFAM" id="SSF51604">
    <property type="entry name" value="Enolase C-terminal domain-like"/>
    <property type="match status" value="1"/>
</dbReference>
<dbReference type="Pfam" id="PF13378">
    <property type="entry name" value="MR_MLE_C"/>
    <property type="match status" value="1"/>
</dbReference>
<evidence type="ECO:0000313" key="4">
    <source>
        <dbReference type="Proteomes" id="UP000187251"/>
    </source>
</evidence>
<dbReference type="RefSeq" id="WP_076413746.1">
    <property type="nucleotide sequence ID" value="NZ_AP028040.1"/>
</dbReference>
<dbReference type="Gene3D" id="3.20.20.120">
    <property type="entry name" value="Enolase-like C-terminal domain"/>
    <property type="match status" value="1"/>
</dbReference>
<dbReference type="InterPro" id="IPR029065">
    <property type="entry name" value="Enolase_C-like"/>
</dbReference>
<dbReference type="SFLD" id="SFLDG00179">
    <property type="entry name" value="mandelate_racemase"/>
    <property type="match status" value="1"/>
</dbReference>
<reference evidence="3 4" key="1">
    <citation type="submission" date="2016-09" db="EMBL/GenBank/DDBJ databases">
        <title>Phylogenomics of Achromobacter.</title>
        <authorList>
            <person name="Jeukens J."/>
            <person name="Freschi L."/>
            <person name="Vincent A.T."/>
            <person name="Emond-Rheault J.-G."/>
            <person name="Kukavica-Ibrulj I."/>
            <person name="Charette S.J."/>
            <person name="Levesque R.C."/>
        </authorList>
    </citation>
    <scope>NUCLEOTIDE SEQUENCE [LARGE SCALE GENOMIC DNA]</scope>
    <source>
        <strain evidence="3 4">AUS488</strain>
    </source>
</reference>
<dbReference type="InterPro" id="IPR036849">
    <property type="entry name" value="Enolase-like_C_sf"/>
</dbReference>
<dbReference type="InterPro" id="IPR034593">
    <property type="entry name" value="DgoD-like"/>
</dbReference>
<dbReference type="InterPro" id="IPR029017">
    <property type="entry name" value="Enolase-like_N"/>
</dbReference>
<name>A0A1R1JQE0_ALCXX</name>
<dbReference type="SMART" id="SM00922">
    <property type="entry name" value="MR_MLE"/>
    <property type="match status" value="1"/>
</dbReference>
<protein>
    <recommendedName>
        <fullName evidence="2">Mandelate racemase/muconate lactonizing enzyme C-terminal domain-containing protein</fullName>
    </recommendedName>
</protein>
<feature type="domain" description="Mandelate racemase/muconate lactonizing enzyme C-terminal" evidence="2">
    <location>
        <begin position="146"/>
        <end position="258"/>
    </location>
</feature>
<evidence type="ECO:0000313" key="3">
    <source>
        <dbReference type="EMBL" id="OMG83315.1"/>
    </source>
</evidence>
<dbReference type="PANTHER" id="PTHR48080:SF2">
    <property type="entry name" value="D-GALACTONATE DEHYDRATASE"/>
    <property type="match status" value="1"/>
</dbReference>
<dbReference type="InterPro" id="IPR013342">
    <property type="entry name" value="Mandelate_racemase_C"/>
</dbReference>
<dbReference type="SUPFAM" id="SSF54826">
    <property type="entry name" value="Enolase N-terminal domain-like"/>
    <property type="match status" value="1"/>
</dbReference>
<evidence type="ECO:0000259" key="2">
    <source>
        <dbReference type="SMART" id="SM00922"/>
    </source>
</evidence>
<proteinExistence type="predicted"/>
<dbReference type="AlphaFoldDB" id="A0A1R1JQE0"/>
<dbReference type="Gene3D" id="3.30.390.10">
    <property type="entry name" value="Enolase-like, N-terminal domain"/>
    <property type="match status" value="1"/>
</dbReference>
<keyword evidence="1" id="KW-0456">Lyase</keyword>
<dbReference type="CDD" id="cd03316">
    <property type="entry name" value="MR_like"/>
    <property type="match status" value="1"/>
</dbReference>
<gene>
    <name evidence="3" type="ORF">BIZ92_11375</name>
</gene>